<proteinExistence type="predicted"/>
<dbReference type="EMBL" id="JAACJP010000008">
    <property type="protein sequence ID" value="KAF5382580.1"/>
    <property type="molecule type" value="Genomic_DNA"/>
</dbReference>
<protein>
    <submittedName>
        <fullName evidence="3">Uncharacterized protein</fullName>
    </submittedName>
</protein>
<evidence type="ECO:0000313" key="3">
    <source>
        <dbReference type="EMBL" id="KAF5382580.1"/>
    </source>
</evidence>
<feature type="transmembrane region" description="Helical" evidence="1">
    <location>
        <begin position="43"/>
        <end position="67"/>
    </location>
</feature>
<feature type="signal peptide" evidence="2">
    <location>
        <begin position="1"/>
        <end position="19"/>
    </location>
</feature>
<keyword evidence="2" id="KW-0732">Signal</keyword>
<accession>A0A8H5M620</accession>
<reference evidence="3 4" key="1">
    <citation type="journal article" date="2020" name="ISME J.">
        <title>Uncovering the hidden diversity of litter-decomposition mechanisms in mushroom-forming fungi.</title>
        <authorList>
            <person name="Floudas D."/>
            <person name="Bentzer J."/>
            <person name="Ahren D."/>
            <person name="Johansson T."/>
            <person name="Persson P."/>
            <person name="Tunlid A."/>
        </authorList>
    </citation>
    <scope>NUCLEOTIDE SEQUENCE [LARGE SCALE GENOMIC DNA]</scope>
    <source>
        <strain evidence="3 4">CBS 661.87</strain>
    </source>
</reference>
<organism evidence="3 4">
    <name type="scientific">Tricholomella constricta</name>
    <dbReference type="NCBI Taxonomy" id="117010"/>
    <lineage>
        <taxon>Eukaryota</taxon>
        <taxon>Fungi</taxon>
        <taxon>Dikarya</taxon>
        <taxon>Basidiomycota</taxon>
        <taxon>Agaricomycotina</taxon>
        <taxon>Agaricomycetes</taxon>
        <taxon>Agaricomycetidae</taxon>
        <taxon>Agaricales</taxon>
        <taxon>Tricholomatineae</taxon>
        <taxon>Lyophyllaceae</taxon>
        <taxon>Tricholomella</taxon>
    </lineage>
</organism>
<dbReference type="Proteomes" id="UP000565441">
    <property type="component" value="Unassembled WGS sequence"/>
</dbReference>
<evidence type="ECO:0000256" key="2">
    <source>
        <dbReference type="SAM" id="SignalP"/>
    </source>
</evidence>
<feature type="chain" id="PRO_5034617526" evidence="2">
    <location>
        <begin position="20"/>
        <end position="172"/>
    </location>
</feature>
<name>A0A8H5M620_9AGAR</name>
<keyword evidence="1" id="KW-0472">Membrane</keyword>
<evidence type="ECO:0000313" key="4">
    <source>
        <dbReference type="Proteomes" id="UP000565441"/>
    </source>
</evidence>
<dbReference type="AlphaFoldDB" id="A0A8H5M620"/>
<keyword evidence="4" id="KW-1185">Reference proteome</keyword>
<evidence type="ECO:0000256" key="1">
    <source>
        <dbReference type="SAM" id="Phobius"/>
    </source>
</evidence>
<keyword evidence="1" id="KW-0812">Transmembrane</keyword>
<comment type="caution">
    <text evidence="3">The sequence shown here is derived from an EMBL/GenBank/DDBJ whole genome shotgun (WGS) entry which is preliminary data.</text>
</comment>
<gene>
    <name evidence="3" type="ORF">D9615_002780</name>
</gene>
<keyword evidence="1" id="KW-1133">Transmembrane helix</keyword>
<sequence>MFDVTHFFAILAAVVLTAAFPVIHVEPRLSPMREGDNPPLDNSVAPSTMLAIGVVLAIFILMLVALYQLRHWPPVARYILRNQRSQPPVYVRRMSTGLLLRPIKSSSASTMTMVDKPMSSSPLRSSCTRSLCALLPRSHPELADIPRTSTSSLLWKMHPSLNAVVSFASSSK</sequence>